<feature type="non-terminal residue" evidence="1">
    <location>
        <position position="88"/>
    </location>
</feature>
<keyword evidence="2" id="KW-1185">Reference proteome</keyword>
<dbReference type="EMBL" id="JASAOG010000228">
    <property type="protein sequence ID" value="KAK0042940.1"/>
    <property type="molecule type" value="Genomic_DNA"/>
</dbReference>
<reference evidence="1" key="2">
    <citation type="submission" date="2023-04" db="EMBL/GenBank/DDBJ databases">
        <authorList>
            <person name="Bu L."/>
            <person name="Lu L."/>
            <person name="Laidemitt M.R."/>
            <person name="Zhang S.M."/>
            <person name="Mutuku M."/>
            <person name="Mkoji G."/>
            <person name="Steinauer M."/>
            <person name="Loker E.S."/>
        </authorList>
    </citation>
    <scope>NUCLEOTIDE SEQUENCE</scope>
    <source>
        <strain evidence="1">KasaAsao</strain>
        <tissue evidence="1">Whole Snail</tissue>
    </source>
</reference>
<organism evidence="1 2">
    <name type="scientific">Biomphalaria pfeifferi</name>
    <name type="common">Bloodfluke planorb</name>
    <name type="synonym">Freshwater snail</name>
    <dbReference type="NCBI Taxonomy" id="112525"/>
    <lineage>
        <taxon>Eukaryota</taxon>
        <taxon>Metazoa</taxon>
        <taxon>Spiralia</taxon>
        <taxon>Lophotrochozoa</taxon>
        <taxon>Mollusca</taxon>
        <taxon>Gastropoda</taxon>
        <taxon>Heterobranchia</taxon>
        <taxon>Euthyneura</taxon>
        <taxon>Panpulmonata</taxon>
        <taxon>Hygrophila</taxon>
        <taxon>Lymnaeoidea</taxon>
        <taxon>Planorbidae</taxon>
        <taxon>Biomphalaria</taxon>
    </lineage>
</organism>
<evidence type="ECO:0000313" key="1">
    <source>
        <dbReference type="EMBL" id="KAK0042940.1"/>
    </source>
</evidence>
<name>A0AAD8AUY6_BIOPF</name>
<protein>
    <submittedName>
        <fullName evidence="1">Uncharacterized protein</fullName>
    </submittedName>
</protein>
<reference evidence="1" key="1">
    <citation type="journal article" date="2023" name="PLoS Negl. Trop. Dis.">
        <title>A genome sequence for Biomphalaria pfeifferi, the major vector snail for the human-infecting parasite Schistosoma mansoni.</title>
        <authorList>
            <person name="Bu L."/>
            <person name="Lu L."/>
            <person name="Laidemitt M.R."/>
            <person name="Zhang S.M."/>
            <person name="Mutuku M."/>
            <person name="Mkoji G."/>
            <person name="Steinauer M."/>
            <person name="Loker E.S."/>
        </authorList>
    </citation>
    <scope>NUCLEOTIDE SEQUENCE</scope>
    <source>
        <strain evidence="1">KasaAsao</strain>
    </source>
</reference>
<sequence length="88" mass="10359">MPTSYAWPFYLYRITKHVWDIHQTGSTAAQEKQSLRTTGRPRMSWIFRADSDATRSRSYTSSWPTTPAAERLLRLTLDKEIPEILERK</sequence>
<accession>A0AAD8AUY6</accession>
<comment type="caution">
    <text evidence="1">The sequence shown here is derived from an EMBL/GenBank/DDBJ whole genome shotgun (WGS) entry which is preliminary data.</text>
</comment>
<evidence type="ECO:0000313" key="2">
    <source>
        <dbReference type="Proteomes" id="UP001233172"/>
    </source>
</evidence>
<dbReference type="AlphaFoldDB" id="A0AAD8AUY6"/>
<gene>
    <name evidence="1" type="ORF">Bpfe_027604</name>
</gene>
<proteinExistence type="predicted"/>
<dbReference type="Proteomes" id="UP001233172">
    <property type="component" value="Unassembled WGS sequence"/>
</dbReference>